<dbReference type="InterPro" id="IPR014729">
    <property type="entry name" value="Rossmann-like_a/b/a_fold"/>
</dbReference>
<accession>A0A8S9GZ78</accession>
<feature type="domain" description="tRNA(Ile)-lysidine/2-thiocytidine synthase N-terminal" evidence="7">
    <location>
        <begin position="154"/>
        <end position="293"/>
    </location>
</feature>
<dbReference type="GO" id="GO:0032267">
    <property type="term" value="F:tRNA(Ile)-lysidine synthase activity"/>
    <property type="evidence" value="ECO:0007669"/>
    <property type="project" value="UniProtKB-EC"/>
</dbReference>
<gene>
    <name evidence="8" type="ORF">F2Q68_00034688</name>
</gene>
<protein>
    <recommendedName>
        <fullName evidence="1">tRNA(Ile)-lysidine synthetase</fullName>
        <ecNumber evidence="1">6.3.4.19</ecNumber>
    </recommendedName>
</protein>
<dbReference type="CDD" id="cd01992">
    <property type="entry name" value="TilS_N"/>
    <property type="match status" value="1"/>
</dbReference>
<dbReference type="SUPFAM" id="SSF52402">
    <property type="entry name" value="Adenine nucleotide alpha hydrolases-like"/>
    <property type="match status" value="1"/>
</dbReference>
<dbReference type="GO" id="GO:0008033">
    <property type="term" value="P:tRNA processing"/>
    <property type="evidence" value="ECO:0007669"/>
    <property type="project" value="UniProtKB-KW"/>
</dbReference>
<dbReference type="Proteomes" id="UP000712281">
    <property type="component" value="Unassembled WGS sequence"/>
</dbReference>
<dbReference type="PANTHER" id="PTHR43033:SF5">
    <property type="entry name" value="TRNA(ILE)-LYSIDINE SYNTHETASE"/>
    <property type="match status" value="1"/>
</dbReference>
<evidence type="ECO:0000256" key="2">
    <source>
        <dbReference type="ARBA" id="ARBA00022598"/>
    </source>
</evidence>
<dbReference type="Pfam" id="PF01171">
    <property type="entry name" value="ATP_bind_3"/>
    <property type="match status" value="1"/>
</dbReference>
<evidence type="ECO:0000313" key="9">
    <source>
        <dbReference type="Proteomes" id="UP000712281"/>
    </source>
</evidence>
<evidence type="ECO:0000256" key="3">
    <source>
        <dbReference type="ARBA" id="ARBA00022694"/>
    </source>
</evidence>
<keyword evidence="3" id="KW-0819">tRNA processing</keyword>
<comment type="caution">
    <text evidence="8">The sequence shown here is derived from an EMBL/GenBank/DDBJ whole genome shotgun (WGS) entry which is preliminary data.</text>
</comment>
<keyword evidence="5" id="KW-0067">ATP-binding</keyword>
<dbReference type="NCBIfam" id="TIGR02432">
    <property type="entry name" value="lysidine_TilS_N"/>
    <property type="match status" value="1"/>
</dbReference>
<dbReference type="EMBL" id="QGKW02001988">
    <property type="protein sequence ID" value="KAF2551645.1"/>
    <property type="molecule type" value="Genomic_DNA"/>
</dbReference>
<dbReference type="InterPro" id="IPR011063">
    <property type="entry name" value="TilS/TtcA_N"/>
</dbReference>
<evidence type="ECO:0000256" key="6">
    <source>
        <dbReference type="ARBA" id="ARBA00048539"/>
    </source>
</evidence>
<reference evidence="8" key="1">
    <citation type="submission" date="2019-12" db="EMBL/GenBank/DDBJ databases">
        <title>Genome sequencing and annotation of Brassica cretica.</title>
        <authorList>
            <person name="Studholme D.J."/>
            <person name="Sarris P.F."/>
        </authorList>
    </citation>
    <scope>NUCLEOTIDE SEQUENCE</scope>
    <source>
        <strain evidence="8">PFS-001/15</strain>
        <tissue evidence="8">Leaf</tissue>
    </source>
</reference>
<keyword evidence="4" id="KW-0547">Nucleotide-binding</keyword>
<dbReference type="Gene3D" id="3.40.50.620">
    <property type="entry name" value="HUPs"/>
    <property type="match status" value="1"/>
</dbReference>
<dbReference type="PANTHER" id="PTHR43033">
    <property type="entry name" value="TRNA(ILE)-LYSIDINE SYNTHASE-RELATED"/>
    <property type="match status" value="1"/>
</dbReference>
<evidence type="ECO:0000259" key="7">
    <source>
        <dbReference type="Pfam" id="PF01171"/>
    </source>
</evidence>
<evidence type="ECO:0000313" key="8">
    <source>
        <dbReference type="EMBL" id="KAF2551645.1"/>
    </source>
</evidence>
<evidence type="ECO:0000256" key="4">
    <source>
        <dbReference type="ARBA" id="ARBA00022741"/>
    </source>
</evidence>
<organism evidence="8 9">
    <name type="scientific">Brassica cretica</name>
    <name type="common">Mustard</name>
    <dbReference type="NCBI Taxonomy" id="69181"/>
    <lineage>
        <taxon>Eukaryota</taxon>
        <taxon>Viridiplantae</taxon>
        <taxon>Streptophyta</taxon>
        <taxon>Embryophyta</taxon>
        <taxon>Tracheophyta</taxon>
        <taxon>Spermatophyta</taxon>
        <taxon>Magnoliopsida</taxon>
        <taxon>eudicotyledons</taxon>
        <taxon>Gunneridae</taxon>
        <taxon>Pentapetalae</taxon>
        <taxon>rosids</taxon>
        <taxon>malvids</taxon>
        <taxon>Brassicales</taxon>
        <taxon>Brassicaceae</taxon>
        <taxon>Brassiceae</taxon>
        <taxon>Brassica</taxon>
    </lineage>
</organism>
<name>A0A8S9GZ78_BRACR</name>
<proteinExistence type="predicted"/>
<comment type="catalytic activity">
    <reaction evidence="6">
        <text>cytidine(34) in tRNA(Ile2) + L-lysine + ATP = lysidine(34) in tRNA(Ile2) + AMP + diphosphate + H(+)</text>
        <dbReference type="Rhea" id="RHEA:43744"/>
        <dbReference type="Rhea" id="RHEA-COMP:10625"/>
        <dbReference type="Rhea" id="RHEA-COMP:10670"/>
        <dbReference type="ChEBI" id="CHEBI:15378"/>
        <dbReference type="ChEBI" id="CHEBI:30616"/>
        <dbReference type="ChEBI" id="CHEBI:32551"/>
        <dbReference type="ChEBI" id="CHEBI:33019"/>
        <dbReference type="ChEBI" id="CHEBI:82748"/>
        <dbReference type="ChEBI" id="CHEBI:83665"/>
        <dbReference type="ChEBI" id="CHEBI:456215"/>
        <dbReference type="EC" id="6.3.4.19"/>
    </reaction>
</comment>
<evidence type="ECO:0000256" key="5">
    <source>
        <dbReference type="ARBA" id="ARBA00022840"/>
    </source>
</evidence>
<dbReference type="AlphaFoldDB" id="A0A8S9GZ78"/>
<dbReference type="EC" id="6.3.4.19" evidence="1"/>
<dbReference type="GO" id="GO:0005524">
    <property type="term" value="F:ATP binding"/>
    <property type="evidence" value="ECO:0007669"/>
    <property type="project" value="UniProtKB-KW"/>
</dbReference>
<evidence type="ECO:0000256" key="1">
    <source>
        <dbReference type="ARBA" id="ARBA00013267"/>
    </source>
</evidence>
<dbReference type="InterPro" id="IPR012795">
    <property type="entry name" value="tRNA_Ile_lys_synt_N"/>
</dbReference>
<dbReference type="InterPro" id="IPR012094">
    <property type="entry name" value="tRNA_Ile_lys_synt"/>
</dbReference>
<keyword evidence="2" id="KW-0436">Ligase</keyword>
<sequence>MYFFYLSGVRCFSPSPKKTHLRAFVLPRLLLLSRTVPWFADFVSSPLLSLFSHLVAAFITASISGGSPFRYVCQSRLFIFFPSFPWYSSIARVSLSFSPKTLLASFPIQPRRQNFSRLFCNLSSSVPNTVDEKKYKEVFNRRMAMAGLKPHHRIALGVSGGPDSMALCVLTAKWKTEGLSGVNKTDGFIDGLVAVVVDHGLRQESRDEAELVCSRVSDIGIRCEIARCDWVNGRPKQGHLQEAARDMRYQMISNVCFRQQIGVLLIAHHADDQAELFILRLSRGYWLQLLSMLEGINSVSAESTTWRRL</sequence>